<dbReference type="EMBL" id="UYWY01027212">
    <property type="protein sequence ID" value="VDM50944.1"/>
    <property type="molecule type" value="Genomic_DNA"/>
</dbReference>
<dbReference type="AlphaFoldDB" id="A0A183VFV3"/>
<evidence type="ECO:0000313" key="2">
    <source>
        <dbReference type="Proteomes" id="UP000050794"/>
    </source>
</evidence>
<sequence length="330" mass="36834">MGNVPTLKSLNGYRKCASIAAHYGMSDVFDNLIIHLCKFSTLMTSAEGSAEQNLEMQRAGGLTEMTTQNAEQVTIAFGENVKAQMAAKAMFQLVHTHGDILREGWKNILDCVLHLFRVRLLPSALTEVEDFVDSKGWVSIQRTHTPKISPNRNDSGLLSWFGLGGSNYDTRETKPTPDQQQLIKIAQSVIAECHPEQLIIDGKYLTSSALTELINALVQASSNIVSQSEAIKRGQPTRKISEQNEDAMILYLELMVSITLENKDRLSQIWPSVQHHLQWLMSTFGRNPVLVERAVVGLLRLANRNLFRLKEDIAEEILQSLGMLLVNCSC</sequence>
<reference evidence="3" key="1">
    <citation type="submission" date="2016-06" db="UniProtKB">
        <authorList>
            <consortium name="WormBaseParasite"/>
        </authorList>
    </citation>
    <scope>IDENTIFICATION</scope>
</reference>
<accession>A0A183VFV3</accession>
<dbReference type="Proteomes" id="UP000050794">
    <property type="component" value="Unassembled WGS sequence"/>
</dbReference>
<gene>
    <name evidence="1" type="ORF">TCNE_LOCUS19623</name>
</gene>
<evidence type="ECO:0000313" key="3">
    <source>
        <dbReference type="WBParaSite" id="TCNE_0001962701-mRNA-1"/>
    </source>
</evidence>
<keyword evidence="2" id="KW-1185">Reference proteome</keyword>
<dbReference type="PANTHER" id="PTHR10663">
    <property type="entry name" value="GUANYL-NUCLEOTIDE EXCHANGE FACTOR"/>
    <property type="match status" value="1"/>
</dbReference>
<evidence type="ECO:0000313" key="1">
    <source>
        <dbReference type="EMBL" id="VDM50944.1"/>
    </source>
</evidence>
<dbReference type="WBParaSite" id="TCNE_0001962701-mRNA-1">
    <property type="protein sequence ID" value="TCNE_0001962701-mRNA-1"/>
    <property type="gene ID" value="TCNE_0001962701"/>
</dbReference>
<organism evidence="2 3">
    <name type="scientific">Toxocara canis</name>
    <name type="common">Canine roundworm</name>
    <dbReference type="NCBI Taxonomy" id="6265"/>
    <lineage>
        <taxon>Eukaryota</taxon>
        <taxon>Metazoa</taxon>
        <taxon>Ecdysozoa</taxon>
        <taxon>Nematoda</taxon>
        <taxon>Chromadorea</taxon>
        <taxon>Rhabditida</taxon>
        <taxon>Spirurina</taxon>
        <taxon>Ascaridomorpha</taxon>
        <taxon>Ascaridoidea</taxon>
        <taxon>Toxocaridae</taxon>
        <taxon>Toxocara</taxon>
    </lineage>
</organism>
<reference evidence="1 2" key="2">
    <citation type="submission" date="2018-11" db="EMBL/GenBank/DDBJ databases">
        <authorList>
            <consortium name="Pathogen Informatics"/>
        </authorList>
    </citation>
    <scope>NUCLEOTIDE SEQUENCE [LARGE SCALE GENOMIC DNA]</scope>
</reference>
<name>A0A183VFV3_TOXCA</name>
<proteinExistence type="predicted"/>
<protein>
    <submittedName>
        <fullName evidence="3">DUF1981 domain-containing protein</fullName>
    </submittedName>
</protein>
<dbReference type="PANTHER" id="PTHR10663:SF388">
    <property type="entry name" value="GOLGI-SPECIFIC BREFELDIN A-RESISTANCE GUANINE NUCLEOTIDE EXCHANGE FACTOR 1"/>
    <property type="match status" value="1"/>
</dbReference>